<dbReference type="EMBL" id="KQ419013">
    <property type="protein sequence ID" value="KOF84893.1"/>
    <property type="molecule type" value="Genomic_DNA"/>
</dbReference>
<protein>
    <submittedName>
        <fullName evidence="2">Uncharacterized protein</fullName>
    </submittedName>
</protein>
<name>A0A0L8H6K1_OCTBM</name>
<reference evidence="2" key="1">
    <citation type="submission" date="2015-07" db="EMBL/GenBank/DDBJ databases">
        <title>MeaNS - Measles Nucleotide Surveillance Program.</title>
        <authorList>
            <person name="Tran T."/>
            <person name="Druce J."/>
        </authorList>
    </citation>
    <scope>NUCLEOTIDE SEQUENCE</scope>
    <source>
        <strain evidence="2">UCB-OBI-ISO-001</strain>
        <tissue evidence="2">Gonad</tissue>
    </source>
</reference>
<keyword evidence="1" id="KW-0732">Signal</keyword>
<proteinExistence type="predicted"/>
<dbReference type="AlphaFoldDB" id="A0A0L8H6K1"/>
<organism evidence="2">
    <name type="scientific">Octopus bimaculoides</name>
    <name type="common">California two-spotted octopus</name>
    <dbReference type="NCBI Taxonomy" id="37653"/>
    <lineage>
        <taxon>Eukaryota</taxon>
        <taxon>Metazoa</taxon>
        <taxon>Spiralia</taxon>
        <taxon>Lophotrochozoa</taxon>
        <taxon>Mollusca</taxon>
        <taxon>Cephalopoda</taxon>
        <taxon>Coleoidea</taxon>
        <taxon>Octopodiformes</taxon>
        <taxon>Octopoda</taxon>
        <taxon>Incirrata</taxon>
        <taxon>Octopodidae</taxon>
        <taxon>Octopus</taxon>
    </lineage>
</organism>
<feature type="chain" id="PRO_5005583477" evidence="1">
    <location>
        <begin position="29"/>
        <end position="55"/>
    </location>
</feature>
<sequence>MCFAQVVEIVKLKHMTMLLLVFNLKCLGSHVASSNNRHSSHYEECLFCGREHLFE</sequence>
<gene>
    <name evidence="2" type="ORF">OCBIM_22021216mg</name>
</gene>
<accession>A0A0L8H6K1</accession>
<feature type="signal peptide" evidence="1">
    <location>
        <begin position="1"/>
        <end position="28"/>
    </location>
</feature>
<evidence type="ECO:0000313" key="2">
    <source>
        <dbReference type="EMBL" id="KOF84893.1"/>
    </source>
</evidence>
<evidence type="ECO:0000256" key="1">
    <source>
        <dbReference type="SAM" id="SignalP"/>
    </source>
</evidence>